<protein>
    <submittedName>
        <fullName evidence="1">Uncharacterized protein</fullName>
    </submittedName>
</protein>
<name>A0A2P5ET79_TREOI</name>
<dbReference type="InParanoid" id="A0A2P5ET79"/>
<evidence type="ECO:0000313" key="1">
    <source>
        <dbReference type="EMBL" id="PON88716.1"/>
    </source>
</evidence>
<keyword evidence="2" id="KW-1185">Reference proteome</keyword>
<proteinExistence type="predicted"/>
<organism evidence="1 2">
    <name type="scientific">Trema orientale</name>
    <name type="common">Charcoal tree</name>
    <name type="synonym">Celtis orientalis</name>
    <dbReference type="NCBI Taxonomy" id="63057"/>
    <lineage>
        <taxon>Eukaryota</taxon>
        <taxon>Viridiplantae</taxon>
        <taxon>Streptophyta</taxon>
        <taxon>Embryophyta</taxon>
        <taxon>Tracheophyta</taxon>
        <taxon>Spermatophyta</taxon>
        <taxon>Magnoliopsida</taxon>
        <taxon>eudicotyledons</taxon>
        <taxon>Gunneridae</taxon>
        <taxon>Pentapetalae</taxon>
        <taxon>rosids</taxon>
        <taxon>fabids</taxon>
        <taxon>Rosales</taxon>
        <taxon>Cannabaceae</taxon>
        <taxon>Trema</taxon>
    </lineage>
</organism>
<evidence type="ECO:0000313" key="2">
    <source>
        <dbReference type="Proteomes" id="UP000237000"/>
    </source>
</evidence>
<reference evidence="2" key="1">
    <citation type="submission" date="2016-06" db="EMBL/GenBank/DDBJ databases">
        <title>Parallel loss of symbiosis genes in relatives of nitrogen-fixing non-legume Parasponia.</title>
        <authorList>
            <person name="Van Velzen R."/>
            <person name="Holmer R."/>
            <person name="Bu F."/>
            <person name="Rutten L."/>
            <person name="Van Zeijl A."/>
            <person name="Liu W."/>
            <person name="Santuari L."/>
            <person name="Cao Q."/>
            <person name="Sharma T."/>
            <person name="Shen D."/>
            <person name="Roswanjaya Y."/>
            <person name="Wardhani T."/>
            <person name="Kalhor M.S."/>
            <person name="Jansen J."/>
            <person name="Van den Hoogen J."/>
            <person name="Gungor B."/>
            <person name="Hartog M."/>
            <person name="Hontelez J."/>
            <person name="Verver J."/>
            <person name="Yang W.-C."/>
            <person name="Schijlen E."/>
            <person name="Repin R."/>
            <person name="Schilthuizen M."/>
            <person name="Schranz E."/>
            <person name="Heidstra R."/>
            <person name="Miyata K."/>
            <person name="Fedorova E."/>
            <person name="Kohlen W."/>
            <person name="Bisseling T."/>
            <person name="Smit S."/>
            <person name="Geurts R."/>
        </authorList>
    </citation>
    <scope>NUCLEOTIDE SEQUENCE [LARGE SCALE GENOMIC DNA]</scope>
    <source>
        <strain evidence="2">cv. RG33-2</strain>
    </source>
</reference>
<feature type="non-terminal residue" evidence="1">
    <location>
        <position position="1"/>
    </location>
</feature>
<accession>A0A2P5ET79</accession>
<dbReference type="Proteomes" id="UP000237000">
    <property type="component" value="Unassembled WGS sequence"/>
</dbReference>
<dbReference type="EMBL" id="JXTC01000102">
    <property type="protein sequence ID" value="PON88716.1"/>
    <property type="molecule type" value="Genomic_DNA"/>
</dbReference>
<dbReference type="AlphaFoldDB" id="A0A2P5ET79"/>
<gene>
    <name evidence="1" type="ORF">TorRG33x02_154220</name>
</gene>
<comment type="caution">
    <text evidence="1">The sequence shown here is derived from an EMBL/GenBank/DDBJ whole genome shotgun (WGS) entry which is preliminary data.</text>
</comment>
<sequence>PSSPFFLRTNLRPSCLPQRPTEHFSRFLKRYGCMAALGSSWVLPQCHCSGRQPRNARV</sequence>